<evidence type="ECO:0000313" key="3">
    <source>
        <dbReference type="Proteomes" id="UP000324800"/>
    </source>
</evidence>
<comment type="caution">
    <text evidence="2">The sequence shown here is derived from an EMBL/GenBank/DDBJ whole genome shotgun (WGS) entry which is preliminary data.</text>
</comment>
<reference evidence="2 3" key="1">
    <citation type="submission" date="2019-03" db="EMBL/GenBank/DDBJ databases">
        <title>Single cell metagenomics reveals metabolic interactions within the superorganism composed of flagellate Streblomastix strix and complex community of Bacteroidetes bacteria on its surface.</title>
        <authorList>
            <person name="Treitli S.C."/>
            <person name="Kolisko M."/>
            <person name="Husnik F."/>
            <person name="Keeling P."/>
            <person name="Hampl V."/>
        </authorList>
    </citation>
    <scope>NUCLEOTIDE SEQUENCE [LARGE SCALE GENOMIC DNA]</scope>
    <source>
        <strain evidence="2">ST1C</strain>
    </source>
</reference>
<dbReference type="EMBL" id="SNRW01047814">
    <property type="protein sequence ID" value="KAA6314533.1"/>
    <property type="molecule type" value="Genomic_DNA"/>
</dbReference>
<dbReference type="AlphaFoldDB" id="A0A5J4Q1T5"/>
<evidence type="ECO:0000256" key="1">
    <source>
        <dbReference type="SAM" id="MobiDB-lite"/>
    </source>
</evidence>
<proteinExistence type="predicted"/>
<evidence type="ECO:0000313" key="2">
    <source>
        <dbReference type="EMBL" id="KAA6314533.1"/>
    </source>
</evidence>
<protein>
    <submittedName>
        <fullName evidence="2">Uncharacterized protein</fullName>
    </submittedName>
</protein>
<feature type="region of interest" description="Disordered" evidence="1">
    <location>
        <begin position="1"/>
        <end position="28"/>
    </location>
</feature>
<feature type="non-terminal residue" evidence="2">
    <location>
        <position position="28"/>
    </location>
</feature>
<gene>
    <name evidence="2" type="ORF">EZS28_055569</name>
</gene>
<sequence length="28" mass="3370">MKRRTEIEAAHKEEEKQKRSPEVSDEEV</sequence>
<accession>A0A5J4Q1T5</accession>
<dbReference type="Proteomes" id="UP000324800">
    <property type="component" value="Unassembled WGS sequence"/>
</dbReference>
<name>A0A5J4Q1T5_9EUKA</name>
<organism evidence="2 3">
    <name type="scientific">Streblomastix strix</name>
    <dbReference type="NCBI Taxonomy" id="222440"/>
    <lineage>
        <taxon>Eukaryota</taxon>
        <taxon>Metamonada</taxon>
        <taxon>Preaxostyla</taxon>
        <taxon>Oxymonadida</taxon>
        <taxon>Streblomastigidae</taxon>
        <taxon>Streblomastix</taxon>
    </lineage>
</organism>
<feature type="compositionally biased region" description="Basic and acidic residues" evidence="1">
    <location>
        <begin position="1"/>
        <end position="22"/>
    </location>
</feature>